<keyword evidence="2" id="KW-1185">Reference proteome</keyword>
<protein>
    <recommendedName>
        <fullName evidence="3">Para-aminobenzoate N-oxygenase AurF</fullName>
    </recommendedName>
</protein>
<evidence type="ECO:0008006" key="3">
    <source>
        <dbReference type="Google" id="ProtNLM"/>
    </source>
</evidence>
<reference evidence="1 2" key="1">
    <citation type="submission" date="2021-07" db="EMBL/GenBank/DDBJ databases">
        <title>Paraburkholderia edwinii protects Aspergillus sp. from phenazines by acting as a toxin sponge.</title>
        <authorList>
            <person name="Dahlstrom K.M."/>
            <person name="Newman D.K."/>
        </authorList>
    </citation>
    <scope>NUCLEOTIDE SEQUENCE [LARGE SCALE GENOMIC DNA]</scope>
    <source>
        <strain evidence="1 2">Pe01</strain>
    </source>
</reference>
<evidence type="ECO:0000313" key="2">
    <source>
        <dbReference type="Proteomes" id="UP000826462"/>
    </source>
</evidence>
<accession>A0ABX8UL70</accession>
<dbReference type="SUPFAM" id="SSF47240">
    <property type="entry name" value="Ferritin-like"/>
    <property type="match status" value="1"/>
</dbReference>
<gene>
    <name evidence="1" type="ORF">KZJ38_17340</name>
</gene>
<name>A0ABX8UL70_9BURK</name>
<sequence>MTAASTSSIEADRYGRCIAASKRVRWDIDQDVIRARSFDTTQKFLPDGLTLLADVDWLSADDKRYLSQIQGRTYANMFRLVERFVNAKILEITNDHWLGNQTALESLVRFSDEELKHQELFRRVELLIAKDMPPGYSFAWNADEIGKVVLSKSTWAVLGLTLLIELFSQVHYRQSIEPDGSLSPLFKDIFLFHWREESQHAILDELEWARIDSTTTDAARDIAVGELIELIMAVDGVVQGQASADCSYFKLNCTRALSDTEEKKLQALFLHAYRFQYIFSGASHAEFVSVLNRLTTREQSARFFAAVDTLR</sequence>
<organism evidence="1 2">
    <name type="scientific">Paraburkholderia edwinii</name>
    <dbReference type="NCBI Taxonomy" id="2861782"/>
    <lineage>
        <taxon>Bacteria</taxon>
        <taxon>Pseudomonadati</taxon>
        <taxon>Pseudomonadota</taxon>
        <taxon>Betaproteobacteria</taxon>
        <taxon>Burkholderiales</taxon>
        <taxon>Burkholderiaceae</taxon>
        <taxon>Paraburkholderia</taxon>
    </lineage>
</organism>
<evidence type="ECO:0000313" key="1">
    <source>
        <dbReference type="EMBL" id="QYD68030.1"/>
    </source>
</evidence>
<dbReference type="Proteomes" id="UP000826462">
    <property type="component" value="Chromosome 1"/>
</dbReference>
<dbReference type="RefSeq" id="WP_219797423.1">
    <property type="nucleotide sequence ID" value="NZ_CP080095.1"/>
</dbReference>
<proteinExistence type="predicted"/>
<dbReference type="EMBL" id="CP080095">
    <property type="protein sequence ID" value="QYD68030.1"/>
    <property type="molecule type" value="Genomic_DNA"/>
</dbReference>
<dbReference type="InterPro" id="IPR009078">
    <property type="entry name" value="Ferritin-like_SF"/>
</dbReference>